<accession>M1DT13</accession>
<reference evidence="3" key="1">
    <citation type="journal article" date="2011" name="Nature">
        <title>Genome sequence and analysis of the tuber crop potato.</title>
        <authorList>
            <consortium name="The Potato Genome Sequencing Consortium"/>
        </authorList>
    </citation>
    <scope>NUCLEOTIDE SEQUENCE [LARGE SCALE GENOMIC DNA]</scope>
    <source>
        <strain evidence="3">cv. DM1-3 516 R44</strain>
    </source>
</reference>
<evidence type="ECO:0000256" key="1">
    <source>
        <dbReference type="SAM" id="MobiDB-lite"/>
    </source>
</evidence>
<feature type="region of interest" description="Disordered" evidence="1">
    <location>
        <begin position="213"/>
        <end position="257"/>
    </location>
</feature>
<sequence length="257" mass="28657">MKCKSSLKPSMVLTHDSNPQTIGHPTDHRSRSVGTMPPKQASSFAARGNSKSVATSFRLINEDTDDEYILSPTRTSHYKESSPECELRRGHYQIYTNDRRLNEVEKMALLVTEERRVLTSSLHTAPVIEELFRRHKCELMARTPGTYNEEIVREFYASYAATLTGSIYKRAMPAAQPLLEAILDQRLRKRECQQTEEAQRASILDKELRQQRVREAGVRPSGSVSTTEGPASVDVVATDDVPSVDPAGSGKPDPPAS</sequence>
<dbReference type="HOGENOM" id="CLU_1083396_0_0_1"/>
<organism evidence="2 3">
    <name type="scientific">Solanum tuberosum</name>
    <name type="common">Potato</name>
    <dbReference type="NCBI Taxonomy" id="4113"/>
    <lineage>
        <taxon>Eukaryota</taxon>
        <taxon>Viridiplantae</taxon>
        <taxon>Streptophyta</taxon>
        <taxon>Embryophyta</taxon>
        <taxon>Tracheophyta</taxon>
        <taxon>Spermatophyta</taxon>
        <taxon>Magnoliopsida</taxon>
        <taxon>eudicotyledons</taxon>
        <taxon>Gunneridae</taxon>
        <taxon>Pentapetalae</taxon>
        <taxon>asterids</taxon>
        <taxon>lamiids</taxon>
        <taxon>Solanales</taxon>
        <taxon>Solanaceae</taxon>
        <taxon>Solanoideae</taxon>
        <taxon>Solaneae</taxon>
        <taxon>Solanum</taxon>
    </lineage>
</organism>
<reference evidence="2" key="2">
    <citation type="submission" date="2015-06" db="UniProtKB">
        <authorList>
            <consortium name="EnsemblPlants"/>
        </authorList>
    </citation>
    <scope>IDENTIFICATION</scope>
    <source>
        <strain evidence="2">DM1-3 516 R44</strain>
    </source>
</reference>
<dbReference type="EnsemblPlants" id="PGSC0003DMT400093935">
    <property type="protein sequence ID" value="PGSC0003DMT400093935"/>
    <property type="gene ID" value="PGSC0003DMG400043506"/>
</dbReference>
<dbReference type="PaxDb" id="4113-PGSC0003DMT400093935"/>
<evidence type="ECO:0000313" key="2">
    <source>
        <dbReference type="EnsemblPlants" id="PGSC0003DMT400093935"/>
    </source>
</evidence>
<dbReference type="AlphaFoldDB" id="M1DT13"/>
<proteinExistence type="predicted"/>
<keyword evidence="3" id="KW-1185">Reference proteome</keyword>
<evidence type="ECO:0000313" key="3">
    <source>
        <dbReference type="Proteomes" id="UP000011115"/>
    </source>
</evidence>
<dbReference type="Proteomes" id="UP000011115">
    <property type="component" value="Unassembled WGS sequence"/>
</dbReference>
<name>M1DT13_SOLTU</name>
<feature type="region of interest" description="Disordered" evidence="1">
    <location>
        <begin position="1"/>
        <end position="48"/>
    </location>
</feature>
<dbReference type="InParanoid" id="M1DT13"/>
<dbReference type="Gramene" id="PGSC0003DMT400093935">
    <property type="protein sequence ID" value="PGSC0003DMT400093935"/>
    <property type="gene ID" value="PGSC0003DMG400043506"/>
</dbReference>
<protein>
    <submittedName>
        <fullName evidence="2">Integrase core domain containing protein</fullName>
    </submittedName>
</protein>